<dbReference type="InterPro" id="IPR032708">
    <property type="entry name" value="McjB_C"/>
</dbReference>
<name>A0A9X2TCT4_9BACT</name>
<evidence type="ECO:0000259" key="1">
    <source>
        <dbReference type="Pfam" id="PF13471"/>
    </source>
</evidence>
<dbReference type="PROSITE" id="PS51257">
    <property type="entry name" value="PROKAR_LIPOPROTEIN"/>
    <property type="match status" value="1"/>
</dbReference>
<feature type="domain" description="Microcin J25-processing protein McjB C-terminal" evidence="1">
    <location>
        <begin position="41"/>
        <end position="146"/>
    </location>
</feature>
<dbReference type="AlphaFoldDB" id="A0A9X2TCT4"/>
<dbReference type="NCBIfam" id="NF033537">
    <property type="entry name" value="lasso_biosyn_B2"/>
    <property type="match status" value="1"/>
</dbReference>
<proteinExistence type="predicted"/>
<gene>
    <name evidence="2" type="ORF">GGP71_002676</name>
</gene>
<organism evidence="2 3">
    <name type="scientific">Salinibacter ruber</name>
    <dbReference type="NCBI Taxonomy" id="146919"/>
    <lineage>
        <taxon>Bacteria</taxon>
        <taxon>Pseudomonadati</taxon>
        <taxon>Rhodothermota</taxon>
        <taxon>Rhodothermia</taxon>
        <taxon>Rhodothermales</taxon>
        <taxon>Salinibacteraceae</taxon>
        <taxon>Salinibacter</taxon>
    </lineage>
</organism>
<reference evidence="2" key="1">
    <citation type="submission" date="2022-08" db="EMBL/GenBank/DDBJ databases">
        <title>Genomic Encyclopedia of Type Strains, Phase V (KMG-V): Genome sequencing to study the core and pangenomes of soil and plant-associated prokaryotes.</title>
        <authorList>
            <person name="Whitman W."/>
        </authorList>
    </citation>
    <scope>NUCLEOTIDE SEQUENCE</scope>
    <source>
        <strain evidence="2">0</strain>
    </source>
</reference>
<dbReference type="Pfam" id="PF13471">
    <property type="entry name" value="Transglut_core3"/>
    <property type="match status" value="1"/>
</dbReference>
<evidence type="ECO:0000313" key="3">
    <source>
        <dbReference type="Proteomes" id="UP001155027"/>
    </source>
</evidence>
<dbReference type="RefSeq" id="WP_259080784.1">
    <property type="nucleotide sequence ID" value="NZ_JANUAU010000009.1"/>
</dbReference>
<evidence type="ECO:0000313" key="2">
    <source>
        <dbReference type="EMBL" id="MCS3678735.1"/>
    </source>
</evidence>
<accession>A0A9X2TCT4</accession>
<dbReference type="InterPro" id="IPR053521">
    <property type="entry name" value="McjB-like"/>
</dbReference>
<dbReference type="Proteomes" id="UP001155027">
    <property type="component" value="Unassembled WGS sequence"/>
</dbReference>
<comment type="caution">
    <text evidence="2">The sequence shown here is derived from an EMBL/GenBank/DDBJ whole genome shotgun (WGS) entry which is preliminary data.</text>
</comment>
<sequence>MKALARTLRKLWRHPWQNWGLLLHAAALTACIRGGLSATSLSRMTRTLRRVATGLPQWSAATPRYRLRAAWAAHAVGRRFLPERPCLTQALVLQYLLLRRGDDAAELHIGVTKDENTGLQAHAWVERSGQVLIGGTGAPDTYERFEDLGAKLEAANTPRQAS</sequence>
<protein>
    <recommendedName>
        <fullName evidence="1">Microcin J25-processing protein McjB C-terminal domain-containing protein</fullName>
    </recommendedName>
</protein>
<dbReference type="EMBL" id="JANUAU010000009">
    <property type="protein sequence ID" value="MCS3678735.1"/>
    <property type="molecule type" value="Genomic_DNA"/>
</dbReference>